<reference evidence="1" key="4">
    <citation type="submission" date="2025-09" db="UniProtKB">
        <authorList>
            <consortium name="Ensembl"/>
        </authorList>
    </citation>
    <scope>IDENTIFICATION</scope>
</reference>
<dbReference type="GeneTree" id="ENSGT00390000017988"/>
<evidence type="ECO:0000313" key="1">
    <source>
        <dbReference type="Ensembl" id="ENSCINP00000030066.1"/>
    </source>
</evidence>
<name>H2XK84_CIOIN</name>
<evidence type="ECO:0000313" key="2">
    <source>
        <dbReference type="Proteomes" id="UP000008144"/>
    </source>
</evidence>
<dbReference type="Ensembl" id="ENSCINT00000030581.1">
    <property type="protein sequence ID" value="ENSCINP00000030066.1"/>
    <property type="gene ID" value="ENSCING00000019972.1"/>
</dbReference>
<dbReference type="EMBL" id="EAAA01000193">
    <property type="status" value="NOT_ANNOTATED_CDS"/>
    <property type="molecule type" value="Genomic_DNA"/>
</dbReference>
<reference evidence="1" key="2">
    <citation type="journal article" date="2008" name="Genome Biol.">
        <title>Improved genome assembly and evidence-based global gene model set for the chordate Ciona intestinalis: new insight into intron and operon populations.</title>
        <authorList>
            <person name="Satou Y."/>
            <person name="Mineta K."/>
            <person name="Ogasawara M."/>
            <person name="Sasakura Y."/>
            <person name="Shoguchi E."/>
            <person name="Ueno K."/>
            <person name="Yamada L."/>
            <person name="Matsumoto J."/>
            <person name="Wasserscheid J."/>
            <person name="Dewar K."/>
            <person name="Wiley G.B."/>
            <person name="Macmil S.L."/>
            <person name="Roe B.A."/>
            <person name="Zeller R.W."/>
            <person name="Hastings K.E."/>
            <person name="Lemaire P."/>
            <person name="Lindquist E."/>
            <person name="Endo T."/>
            <person name="Hotta K."/>
            <person name="Inaba K."/>
        </authorList>
    </citation>
    <scope>NUCLEOTIDE SEQUENCE [LARGE SCALE GENOMIC DNA]</scope>
    <source>
        <strain evidence="1">wild type</strain>
    </source>
</reference>
<protein>
    <submittedName>
        <fullName evidence="1">Uncharacterized protein</fullName>
    </submittedName>
</protein>
<reference evidence="1" key="3">
    <citation type="submission" date="2025-08" db="UniProtKB">
        <authorList>
            <consortium name="Ensembl"/>
        </authorList>
    </citation>
    <scope>IDENTIFICATION</scope>
</reference>
<dbReference type="Gene3D" id="3.40.630.30">
    <property type="match status" value="1"/>
</dbReference>
<dbReference type="AlphaFoldDB" id="H2XK84"/>
<sequence>MILFAELGFDFSVGFATSEKSLMIDKKIGYKCARKINMLSYRDSDTGETVFAQAELKHNCVHVMYK</sequence>
<reference evidence="2" key="1">
    <citation type="journal article" date="2002" name="Science">
        <title>The draft genome of Ciona intestinalis: insights into chordate and vertebrate origins.</title>
        <authorList>
            <person name="Dehal P."/>
            <person name="Satou Y."/>
            <person name="Campbell R.K."/>
            <person name="Chapman J."/>
            <person name="Degnan B."/>
            <person name="De Tomaso A."/>
            <person name="Davidson B."/>
            <person name="Di Gregorio A."/>
            <person name="Gelpke M."/>
            <person name="Goodstein D.M."/>
            <person name="Harafuji N."/>
            <person name="Hastings K.E."/>
            <person name="Ho I."/>
            <person name="Hotta K."/>
            <person name="Huang W."/>
            <person name="Kawashima T."/>
            <person name="Lemaire P."/>
            <person name="Martinez D."/>
            <person name="Meinertzhagen I.A."/>
            <person name="Necula S."/>
            <person name="Nonaka M."/>
            <person name="Putnam N."/>
            <person name="Rash S."/>
            <person name="Saiga H."/>
            <person name="Satake M."/>
            <person name="Terry A."/>
            <person name="Yamada L."/>
            <person name="Wang H.G."/>
            <person name="Awazu S."/>
            <person name="Azumi K."/>
            <person name="Boore J."/>
            <person name="Branno M."/>
            <person name="Chin-Bow S."/>
            <person name="DeSantis R."/>
            <person name="Doyle S."/>
            <person name="Francino P."/>
            <person name="Keys D.N."/>
            <person name="Haga S."/>
            <person name="Hayashi H."/>
            <person name="Hino K."/>
            <person name="Imai K.S."/>
            <person name="Inaba K."/>
            <person name="Kano S."/>
            <person name="Kobayashi K."/>
            <person name="Kobayashi M."/>
            <person name="Lee B.I."/>
            <person name="Makabe K.W."/>
            <person name="Manohar C."/>
            <person name="Matassi G."/>
            <person name="Medina M."/>
            <person name="Mochizuki Y."/>
            <person name="Mount S."/>
            <person name="Morishita T."/>
            <person name="Miura S."/>
            <person name="Nakayama A."/>
            <person name="Nishizaka S."/>
            <person name="Nomoto H."/>
            <person name="Ohta F."/>
            <person name="Oishi K."/>
            <person name="Rigoutsos I."/>
            <person name="Sano M."/>
            <person name="Sasaki A."/>
            <person name="Sasakura Y."/>
            <person name="Shoguchi E."/>
            <person name="Shin-i T."/>
            <person name="Spagnuolo A."/>
            <person name="Stainier D."/>
            <person name="Suzuki M.M."/>
            <person name="Tassy O."/>
            <person name="Takatori N."/>
            <person name="Tokuoka M."/>
            <person name="Yagi K."/>
            <person name="Yoshizaki F."/>
            <person name="Wada S."/>
            <person name="Zhang C."/>
            <person name="Hyatt P.D."/>
            <person name="Larimer F."/>
            <person name="Detter C."/>
            <person name="Doggett N."/>
            <person name="Glavina T."/>
            <person name="Hawkins T."/>
            <person name="Richardson P."/>
            <person name="Lucas S."/>
            <person name="Kohara Y."/>
            <person name="Levine M."/>
            <person name="Satoh N."/>
            <person name="Rokhsar D.S."/>
        </authorList>
    </citation>
    <scope>NUCLEOTIDE SEQUENCE [LARGE SCALE GENOMIC DNA]</scope>
</reference>
<proteinExistence type="predicted"/>
<accession>H2XK84</accession>
<dbReference type="HOGENOM" id="CLU_2837720_0_0_1"/>
<dbReference type="Proteomes" id="UP000008144">
    <property type="component" value="Chromosome 1"/>
</dbReference>
<keyword evidence="2" id="KW-1185">Reference proteome</keyword>
<organism evidence="1 2">
    <name type="scientific">Ciona intestinalis</name>
    <name type="common">Transparent sea squirt</name>
    <name type="synonym">Ascidia intestinalis</name>
    <dbReference type="NCBI Taxonomy" id="7719"/>
    <lineage>
        <taxon>Eukaryota</taxon>
        <taxon>Metazoa</taxon>
        <taxon>Chordata</taxon>
        <taxon>Tunicata</taxon>
        <taxon>Ascidiacea</taxon>
        <taxon>Phlebobranchia</taxon>
        <taxon>Cionidae</taxon>
        <taxon>Ciona</taxon>
    </lineage>
</organism>
<dbReference type="InParanoid" id="H2XK84"/>